<organism evidence="2">
    <name type="scientific">Sesamum radiatum</name>
    <name type="common">Black benniseed</name>
    <dbReference type="NCBI Taxonomy" id="300843"/>
    <lineage>
        <taxon>Eukaryota</taxon>
        <taxon>Viridiplantae</taxon>
        <taxon>Streptophyta</taxon>
        <taxon>Embryophyta</taxon>
        <taxon>Tracheophyta</taxon>
        <taxon>Spermatophyta</taxon>
        <taxon>Magnoliopsida</taxon>
        <taxon>eudicotyledons</taxon>
        <taxon>Gunneridae</taxon>
        <taxon>Pentapetalae</taxon>
        <taxon>asterids</taxon>
        <taxon>lamiids</taxon>
        <taxon>Lamiales</taxon>
        <taxon>Pedaliaceae</taxon>
        <taxon>Sesamum</taxon>
    </lineage>
</organism>
<sequence length="206" mass="24208">MPKDGHGSASPFVEVEFEGQRQRTSTKPKNLNPSWNEKLVFNVKNPQDLSTQTIEVFVYNDNKHGHHKNFLGKVRISGMSVPFPEQEALVQKYPLDKRVDDEYYYKENHDKSKKKKKERELRKFYSLGTVMEAVALLHPWLIGRFCETRGDFSKTGLVSSATTVMQMQFPGRSRSTRWWRQVLLWLQQWDIGEGTKLKALMIWWSR</sequence>
<evidence type="ECO:0000313" key="2">
    <source>
        <dbReference type="EMBL" id="KAL0326374.1"/>
    </source>
</evidence>
<reference evidence="2" key="1">
    <citation type="submission" date="2020-06" db="EMBL/GenBank/DDBJ databases">
        <authorList>
            <person name="Li T."/>
            <person name="Hu X."/>
            <person name="Zhang T."/>
            <person name="Song X."/>
            <person name="Zhang H."/>
            <person name="Dai N."/>
            <person name="Sheng W."/>
            <person name="Hou X."/>
            <person name="Wei L."/>
        </authorList>
    </citation>
    <scope>NUCLEOTIDE SEQUENCE</scope>
    <source>
        <strain evidence="2">G02</strain>
        <tissue evidence="2">Leaf</tissue>
    </source>
</reference>
<dbReference type="PANTHER" id="PTHR31425:SF22">
    <property type="entry name" value="MULTIPLE C2 DOMAIN AND TRANSMEMBRANE REGION PROTEIN 6"/>
    <property type="match status" value="1"/>
</dbReference>
<comment type="caution">
    <text evidence="2">The sequence shown here is derived from an EMBL/GenBank/DDBJ whole genome shotgun (WGS) entry which is preliminary data.</text>
</comment>
<dbReference type="EMBL" id="JACGWJ010000023">
    <property type="protein sequence ID" value="KAL0326374.1"/>
    <property type="molecule type" value="Genomic_DNA"/>
</dbReference>
<feature type="domain" description="C2" evidence="1">
    <location>
        <begin position="1"/>
        <end position="93"/>
    </location>
</feature>
<dbReference type="InterPro" id="IPR000008">
    <property type="entry name" value="C2_dom"/>
</dbReference>
<dbReference type="PROSITE" id="PS50004">
    <property type="entry name" value="C2"/>
    <property type="match status" value="1"/>
</dbReference>
<dbReference type="SUPFAM" id="SSF49562">
    <property type="entry name" value="C2 domain (Calcium/lipid-binding domain, CaLB)"/>
    <property type="match status" value="1"/>
</dbReference>
<dbReference type="InterPro" id="IPR035892">
    <property type="entry name" value="C2_domain_sf"/>
</dbReference>
<dbReference type="InterPro" id="IPR047259">
    <property type="entry name" value="QUIRKY-like"/>
</dbReference>
<dbReference type="AlphaFoldDB" id="A0AAW2M4C0"/>
<reference evidence="2" key="2">
    <citation type="journal article" date="2024" name="Plant">
        <title>Genomic evolution and insights into agronomic trait innovations of Sesamum species.</title>
        <authorList>
            <person name="Miao H."/>
            <person name="Wang L."/>
            <person name="Qu L."/>
            <person name="Liu H."/>
            <person name="Sun Y."/>
            <person name="Le M."/>
            <person name="Wang Q."/>
            <person name="Wei S."/>
            <person name="Zheng Y."/>
            <person name="Lin W."/>
            <person name="Duan Y."/>
            <person name="Cao H."/>
            <person name="Xiong S."/>
            <person name="Wang X."/>
            <person name="Wei L."/>
            <person name="Li C."/>
            <person name="Ma Q."/>
            <person name="Ju M."/>
            <person name="Zhao R."/>
            <person name="Li G."/>
            <person name="Mu C."/>
            <person name="Tian Q."/>
            <person name="Mei H."/>
            <person name="Zhang T."/>
            <person name="Gao T."/>
            <person name="Zhang H."/>
        </authorList>
    </citation>
    <scope>NUCLEOTIDE SEQUENCE</scope>
    <source>
        <strain evidence="2">G02</strain>
    </source>
</reference>
<evidence type="ECO:0000259" key="1">
    <source>
        <dbReference type="PROSITE" id="PS50004"/>
    </source>
</evidence>
<dbReference type="SMART" id="SM00239">
    <property type="entry name" value="C2"/>
    <property type="match status" value="1"/>
</dbReference>
<proteinExistence type="predicted"/>
<accession>A0AAW2M4C0</accession>
<dbReference type="Pfam" id="PF00168">
    <property type="entry name" value="C2"/>
    <property type="match status" value="1"/>
</dbReference>
<gene>
    <name evidence="2" type="ORF">Sradi_5206700</name>
</gene>
<dbReference type="PANTHER" id="PTHR31425">
    <property type="entry name" value="PHOSPHORIBOSYLANTHRANILATE TRANSFERASE ISOFORM 1"/>
    <property type="match status" value="1"/>
</dbReference>
<protein>
    <submittedName>
        <fullName evidence="2">Protein QUIRKY</fullName>
    </submittedName>
</protein>
<dbReference type="Gene3D" id="2.60.40.150">
    <property type="entry name" value="C2 domain"/>
    <property type="match status" value="1"/>
</dbReference>
<name>A0AAW2M4C0_SESRA</name>